<evidence type="ECO:0000313" key="1">
    <source>
        <dbReference type="EMBL" id="SFK67464.1"/>
    </source>
</evidence>
<proteinExistence type="predicted"/>
<dbReference type="RefSeq" id="WP_089865327.1">
    <property type="nucleotide sequence ID" value="NZ_FOTC01000001.1"/>
</dbReference>
<accession>A0A1I4BF68</accession>
<evidence type="ECO:0000313" key="2">
    <source>
        <dbReference type="Proteomes" id="UP000199607"/>
    </source>
</evidence>
<name>A0A1I4BF68_9EURY</name>
<dbReference type="AlphaFoldDB" id="A0A1I4BF68"/>
<keyword evidence="2" id="KW-1185">Reference proteome</keyword>
<protein>
    <submittedName>
        <fullName evidence="1">Uncharacterized protein</fullName>
    </submittedName>
</protein>
<gene>
    <name evidence="1" type="ORF">SAMN04487950_0522</name>
</gene>
<reference evidence="2" key="1">
    <citation type="submission" date="2016-10" db="EMBL/GenBank/DDBJ databases">
        <authorList>
            <person name="Varghese N."/>
            <person name="Submissions S."/>
        </authorList>
    </citation>
    <scope>NUCLEOTIDE SEQUENCE [LARGE SCALE GENOMIC DNA]</scope>
    <source>
        <strain evidence="2">CGMCC 1.7738</strain>
    </source>
</reference>
<sequence>MSDPSDSKTQRGRVWASKWYRIRPQTFEHYELFFERDRIYAAYAEESFKSVLLRRDGREREATQVGDTLRDAPPETLLANDRSFVIDTAEVTRLELRSGTFLFKPKLTIETESKTYEFYHPERSHDTTALADQLETQFGNTVPIKKTTAPLSW</sequence>
<organism evidence="1 2">
    <name type="scientific">Halogranum rubrum</name>
    <dbReference type="NCBI Taxonomy" id="553466"/>
    <lineage>
        <taxon>Archaea</taxon>
        <taxon>Methanobacteriati</taxon>
        <taxon>Methanobacteriota</taxon>
        <taxon>Stenosarchaea group</taxon>
        <taxon>Halobacteria</taxon>
        <taxon>Halobacteriales</taxon>
        <taxon>Haloferacaceae</taxon>
    </lineage>
</organism>
<dbReference type="STRING" id="553466.SAMN04487950_0522"/>
<dbReference type="EMBL" id="FOTC01000001">
    <property type="protein sequence ID" value="SFK67464.1"/>
    <property type="molecule type" value="Genomic_DNA"/>
</dbReference>
<dbReference type="Proteomes" id="UP000199607">
    <property type="component" value="Unassembled WGS sequence"/>
</dbReference>